<keyword evidence="3" id="KW-1185">Reference proteome</keyword>
<feature type="region of interest" description="Disordered" evidence="1">
    <location>
        <begin position="1"/>
        <end position="75"/>
    </location>
</feature>
<feature type="region of interest" description="Disordered" evidence="1">
    <location>
        <begin position="484"/>
        <end position="520"/>
    </location>
</feature>
<feature type="compositionally biased region" description="Polar residues" evidence="1">
    <location>
        <begin position="54"/>
        <end position="63"/>
    </location>
</feature>
<dbReference type="Proteomes" id="UP000807353">
    <property type="component" value="Unassembled WGS sequence"/>
</dbReference>
<feature type="region of interest" description="Disordered" evidence="1">
    <location>
        <begin position="112"/>
        <end position="172"/>
    </location>
</feature>
<feature type="compositionally biased region" description="Pro residues" evidence="1">
    <location>
        <begin position="118"/>
        <end position="127"/>
    </location>
</feature>
<organism evidence="2 3">
    <name type="scientific">Collybia nuda</name>
    <dbReference type="NCBI Taxonomy" id="64659"/>
    <lineage>
        <taxon>Eukaryota</taxon>
        <taxon>Fungi</taxon>
        <taxon>Dikarya</taxon>
        <taxon>Basidiomycota</taxon>
        <taxon>Agaricomycotina</taxon>
        <taxon>Agaricomycetes</taxon>
        <taxon>Agaricomycetidae</taxon>
        <taxon>Agaricales</taxon>
        <taxon>Tricholomatineae</taxon>
        <taxon>Clitocybaceae</taxon>
        <taxon>Collybia</taxon>
    </lineage>
</organism>
<protein>
    <submittedName>
        <fullName evidence="2">Uncharacterized protein</fullName>
    </submittedName>
</protein>
<reference evidence="2" key="1">
    <citation type="submission" date="2020-11" db="EMBL/GenBank/DDBJ databases">
        <authorList>
            <consortium name="DOE Joint Genome Institute"/>
            <person name="Ahrendt S."/>
            <person name="Riley R."/>
            <person name="Andreopoulos W."/>
            <person name="Labutti K."/>
            <person name="Pangilinan J."/>
            <person name="Ruiz-Duenas F.J."/>
            <person name="Barrasa J.M."/>
            <person name="Sanchez-Garcia M."/>
            <person name="Camarero S."/>
            <person name="Miyauchi S."/>
            <person name="Serrano A."/>
            <person name="Linde D."/>
            <person name="Babiker R."/>
            <person name="Drula E."/>
            <person name="Ayuso-Fernandez I."/>
            <person name="Pacheco R."/>
            <person name="Padilla G."/>
            <person name="Ferreira P."/>
            <person name="Barriuso J."/>
            <person name="Kellner H."/>
            <person name="Castanera R."/>
            <person name="Alfaro M."/>
            <person name="Ramirez L."/>
            <person name="Pisabarro A.G."/>
            <person name="Kuo A."/>
            <person name="Tritt A."/>
            <person name="Lipzen A."/>
            <person name="He G."/>
            <person name="Yan M."/>
            <person name="Ng V."/>
            <person name="Cullen D."/>
            <person name="Martin F."/>
            <person name="Rosso M.-N."/>
            <person name="Henrissat B."/>
            <person name="Hibbett D."/>
            <person name="Martinez A.T."/>
            <person name="Grigoriev I.V."/>
        </authorList>
    </citation>
    <scope>NUCLEOTIDE SEQUENCE</scope>
    <source>
        <strain evidence="2">CBS 247.69</strain>
    </source>
</reference>
<comment type="caution">
    <text evidence="2">The sequence shown here is derived from an EMBL/GenBank/DDBJ whole genome shotgun (WGS) entry which is preliminary data.</text>
</comment>
<name>A0A9P5XS92_9AGAR</name>
<feature type="compositionally biased region" description="Basic residues" evidence="1">
    <location>
        <begin position="498"/>
        <end position="520"/>
    </location>
</feature>
<sequence>MLEPLPIINVTKNTTNDPPSSINPKPQTSNRTRKRELLPLTPHRSGAPIKRHASNPTVPSQSEDPFKSQPHVFPTHNFVLNPIPLLTNSQGAPRQNSKPTYKETYSLYPRMDERMQDPPSPSPPTPIQPNETHRTILPTQEPQPTAPPQTYTLATNDTINDPSATLPPTTSLSKRDLSDLDALVANNGVITHSNGLRRTAIPTNGFPIPQLGESVWRNIPPSMKTRWAAKPGPKAWARLYRAFYTEDMSSQAQEITELIKRFTDAPSVLVSTPIAESRPNPSNGPPHHFLISGLSQQAHDRIVNTGVIATETTIILTLPFIQPPPEYLGTLENFSLGDTDNDKRTVAEAVKSALTTNPGISTFVNDHTSRTNPETFPLACNSIRIETLRIRTSKTTNKIVWNVYCDNPPPLPFDKYIQWVKIIKNLNFPTEDFGAGRMRNTDHRGIERQFHCAGCKSCDHPTGLCPLPDILGWLGPAHATEDFSLLDNHPTNPENIRGRGRGQTRGGRSRGRGPRNRGRF</sequence>
<evidence type="ECO:0000313" key="2">
    <source>
        <dbReference type="EMBL" id="KAF9455622.1"/>
    </source>
</evidence>
<proteinExistence type="predicted"/>
<dbReference type="OrthoDB" id="2970403at2759"/>
<accession>A0A9P5XS92</accession>
<evidence type="ECO:0000313" key="3">
    <source>
        <dbReference type="Proteomes" id="UP000807353"/>
    </source>
</evidence>
<feature type="compositionally biased region" description="Polar residues" evidence="1">
    <location>
        <begin position="156"/>
        <end position="172"/>
    </location>
</feature>
<gene>
    <name evidence="2" type="ORF">BDZ94DRAFT_1179628</name>
</gene>
<feature type="compositionally biased region" description="Polar residues" evidence="1">
    <location>
        <begin position="10"/>
        <end position="30"/>
    </location>
</feature>
<dbReference type="AlphaFoldDB" id="A0A9P5XS92"/>
<dbReference type="EMBL" id="MU150582">
    <property type="protein sequence ID" value="KAF9455622.1"/>
    <property type="molecule type" value="Genomic_DNA"/>
</dbReference>
<evidence type="ECO:0000256" key="1">
    <source>
        <dbReference type="SAM" id="MobiDB-lite"/>
    </source>
</evidence>
<feature type="compositionally biased region" description="Low complexity" evidence="1">
    <location>
        <begin position="137"/>
        <end position="155"/>
    </location>
</feature>